<comment type="caution">
    <text evidence="4">The sequence shown here is derived from an EMBL/GenBank/DDBJ whole genome shotgun (WGS) entry which is preliminary data.</text>
</comment>
<evidence type="ECO:0000313" key="5">
    <source>
        <dbReference type="Proteomes" id="UP000827724"/>
    </source>
</evidence>
<dbReference type="CDD" id="cd00084">
    <property type="entry name" value="HMG-box_SF"/>
    <property type="match status" value="1"/>
</dbReference>
<evidence type="ECO:0000256" key="1">
    <source>
        <dbReference type="PROSITE-ProRule" id="PRU00267"/>
    </source>
</evidence>
<dbReference type="InterPro" id="IPR009071">
    <property type="entry name" value="HMG_box_dom"/>
</dbReference>
<dbReference type="GO" id="GO:0005634">
    <property type="term" value="C:nucleus"/>
    <property type="evidence" value="ECO:0007669"/>
    <property type="project" value="UniProtKB-UniRule"/>
</dbReference>
<dbReference type="InterPro" id="IPR036910">
    <property type="entry name" value="HMG_box_dom_sf"/>
</dbReference>
<dbReference type="SMART" id="SM00398">
    <property type="entry name" value="HMG"/>
    <property type="match status" value="1"/>
</dbReference>
<feature type="compositionally biased region" description="Basic residues" evidence="2">
    <location>
        <begin position="88"/>
        <end position="115"/>
    </location>
</feature>
<feature type="DNA-binding region" description="HMG box" evidence="1">
    <location>
        <begin position="238"/>
        <end position="302"/>
    </location>
</feature>
<dbReference type="Proteomes" id="UP000827724">
    <property type="component" value="Unassembled WGS sequence"/>
</dbReference>
<dbReference type="AlphaFoldDB" id="A0A9P8QLG7"/>
<feature type="domain" description="HMG box" evidence="3">
    <location>
        <begin position="238"/>
        <end position="302"/>
    </location>
</feature>
<feature type="region of interest" description="Disordered" evidence="2">
    <location>
        <begin position="68"/>
        <end position="122"/>
    </location>
</feature>
<sequence>MLSYAGLAAVRRVLTSSGAAAPWRQSVGLAARALVLRHAVPFVRTIGVSASMRTPAAKAKAKATAAKSTKSAAAAKKKPASKKAANPKAKKTVKKAVKKKVAAKTAKKVTAKRKTLTPEQKENAEIRKLRQMALLKGPTHLPETAWSVYLLDNMRGSEGKLTDKVKAISTSFKNLPEAERERLASIGNSNKAANQDSKKKWIESFPPEAIHTANLARRRLARKVEKSKVFLIHDDRLPQRAGSGFTIFIKQHFNESGSESPKDAMRSLGERWKSLSLEDKAPYLKEAAQLNKVSGEQLKTLREKGTKYWKEKLASL</sequence>
<dbReference type="OrthoDB" id="1919336at2759"/>
<dbReference type="SUPFAM" id="SSF47095">
    <property type="entry name" value="HMG-box"/>
    <property type="match status" value="1"/>
</dbReference>
<dbReference type="Gene3D" id="1.10.30.10">
    <property type="entry name" value="High mobility group box domain"/>
    <property type="match status" value="1"/>
</dbReference>
<evidence type="ECO:0000259" key="3">
    <source>
        <dbReference type="PROSITE" id="PS50118"/>
    </source>
</evidence>
<organism evidence="4 5">
    <name type="scientific">Trichoderma cornu-damae</name>
    <dbReference type="NCBI Taxonomy" id="654480"/>
    <lineage>
        <taxon>Eukaryota</taxon>
        <taxon>Fungi</taxon>
        <taxon>Dikarya</taxon>
        <taxon>Ascomycota</taxon>
        <taxon>Pezizomycotina</taxon>
        <taxon>Sordariomycetes</taxon>
        <taxon>Hypocreomycetidae</taxon>
        <taxon>Hypocreales</taxon>
        <taxon>Hypocreaceae</taxon>
        <taxon>Trichoderma</taxon>
    </lineage>
</organism>
<proteinExistence type="predicted"/>
<evidence type="ECO:0000313" key="4">
    <source>
        <dbReference type="EMBL" id="KAH6604727.1"/>
    </source>
</evidence>
<keyword evidence="1" id="KW-0238">DNA-binding</keyword>
<dbReference type="GO" id="GO:0003677">
    <property type="term" value="F:DNA binding"/>
    <property type="evidence" value="ECO:0007669"/>
    <property type="project" value="UniProtKB-UniRule"/>
</dbReference>
<reference evidence="4" key="1">
    <citation type="submission" date="2021-08" db="EMBL/GenBank/DDBJ databases">
        <title>Chromosome-Level Trichoderma cornu-damae using Hi-C Data.</title>
        <authorList>
            <person name="Kim C.S."/>
        </authorList>
    </citation>
    <scope>NUCLEOTIDE SEQUENCE</scope>
    <source>
        <strain evidence="4">KA19-0412C</strain>
    </source>
</reference>
<dbReference type="PROSITE" id="PS50118">
    <property type="entry name" value="HMG_BOX_2"/>
    <property type="match status" value="1"/>
</dbReference>
<evidence type="ECO:0000256" key="2">
    <source>
        <dbReference type="SAM" id="MobiDB-lite"/>
    </source>
</evidence>
<name>A0A9P8QLG7_9HYPO</name>
<protein>
    <recommendedName>
        <fullName evidence="3">HMG box domain-containing protein</fullName>
    </recommendedName>
</protein>
<keyword evidence="5" id="KW-1185">Reference proteome</keyword>
<keyword evidence="1" id="KW-0539">Nucleus</keyword>
<dbReference type="EMBL" id="JAIWOZ010000005">
    <property type="protein sequence ID" value="KAH6604727.1"/>
    <property type="molecule type" value="Genomic_DNA"/>
</dbReference>
<accession>A0A9P8QLG7</accession>
<gene>
    <name evidence="4" type="ORF">Trco_006434</name>
</gene>